<dbReference type="EMBL" id="QJKK01000006">
    <property type="protein sequence ID" value="RAL23309.1"/>
    <property type="molecule type" value="Genomic_DNA"/>
</dbReference>
<comment type="caution">
    <text evidence="3">The sequence shown here is derived from an EMBL/GenBank/DDBJ whole genome shotgun (WGS) entry which is preliminary data.</text>
</comment>
<dbReference type="InterPro" id="IPR001242">
    <property type="entry name" value="Condensation_dom"/>
</dbReference>
<dbReference type="FunFam" id="3.40.50.980:FF:000001">
    <property type="entry name" value="Non-ribosomal peptide synthetase"/>
    <property type="match status" value="1"/>
</dbReference>
<gene>
    <name evidence="3" type="ORF">DL897_11470</name>
</gene>
<organism evidence="3 4">
    <name type="scientific">Thermoflavimicrobium daqui</name>
    <dbReference type="NCBI Taxonomy" id="2137476"/>
    <lineage>
        <taxon>Bacteria</taxon>
        <taxon>Bacillati</taxon>
        <taxon>Bacillota</taxon>
        <taxon>Bacilli</taxon>
        <taxon>Bacillales</taxon>
        <taxon>Thermoactinomycetaceae</taxon>
        <taxon>Thermoflavimicrobium</taxon>
    </lineage>
</organism>
<name>A0A364K398_9BACL</name>
<dbReference type="SUPFAM" id="SSF56801">
    <property type="entry name" value="Acetyl-CoA synthetase-like"/>
    <property type="match status" value="1"/>
</dbReference>
<dbReference type="InterPro" id="IPR000873">
    <property type="entry name" value="AMP-dep_synth/lig_dom"/>
</dbReference>
<dbReference type="InterPro" id="IPR023213">
    <property type="entry name" value="CAT-like_dom_sf"/>
</dbReference>
<dbReference type="SUPFAM" id="SSF52777">
    <property type="entry name" value="CoA-dependent acyltransferases"/>
    <property type="match status" value="2"/>
</dbReference>
<dbReference type="GO" id="GO:0031177">
    <property type="term" value="F:phosphopantetheine binding"/>
    <property type="evidence" value="ECO:0007669"/>
    <property type="project" value="TreeGrafter"/>
</dbReference>
<dbReference type="GO" id="GO:0043041">
    <property type="term" value="P:amino acid activation for nonribosomal peptide biosynthetic process"/>
    <property type="evidence" value="ECO:0007669"/>
    <property type="project" value="TreeGrafter"/>
</dbReference>
<feature type="domain" description="Condensation" evidence="2">
    <location>
        <begin position="7"/>
        <end position="449"/>
    </location>
</feature>
<evidence type="ECO:0000313" key="3">
    <source>
        <dbReference type="EMBL" id="RAL23309.1"/>
    </source>
</evidence>
<reference evidence="3 4" key="2">
    <citation type="submission" date="2018-06" db="EMBL/GenBank/DDBJ databases">
        <authorList>
            <person name="Zhirakovskaya E."/>
        </authorList>
    </citation>
    <scope>NUCLEOTIDE SEQUENCE [LARGE SCALE GENOMIC DNA]</scope>
    <source>
        <strain evidence="3 4">FBKL4.011</strain>
    </source>
</reference>
<dbReference type="GO" id="GO:0003824">
    <property type="term" value="F:catalytic activity"/>
    <property type="evidence" value="ECO:0007669"/>
    <property type="project" value="InterPro"/>
</dbReference>
<dbReference type="CDD" id="cd19531">
    <property type="entry name" value="LCL_NRPS-like"/>
    <property type="match status" value="1"/>
</dbReference>
<dbReference type="PANTHER" id="PTHR45527:SF1">
    <property type="entry name" value="FATTY ACID SYNTHASE"/>
    <property type="match status" value="1"/>
</dbReference>
<reference evidence="3 4" key="1">
    <citation type="submission" date="2018-06" db="EMBL/GenBank/DDBJ databases">
        <title>Thermoflavimicrobium daqus sp. nov., a thermophilic microbe isolated from Moutai-flavour Daqu.</title>
        <authorList>
            <person name="Wang X."/>
            <person name="Zhou H."/>
        </authorList>
    </citation>
    <scope>NUCLEOTIDE SEQUENCE [LARGE SCALE GENOMIC DNA]</scope>
    <source>
        <strain evidence="3 4">FBKL4.011</strain>
    </source>
</reference>
<dbReference type="RefSeq" id="WP_145962222.1">
    <property type="nucleotide sequence ID" value="NZ_KZ845668.1"/>
</dbReference>
<dbReference type="PANTHER" id="PTHR45527">
    <property type="entry name" value="NONRIBOSOMAL PEPTIDE SYNTHETASE"/>
    <property type="match status" value="1"/>
</dbReference>
<dbReference type="Gene3D" id="3.40.50.980">
    <property type="match status" value="2"/>
</dbReference>
<evidence type="ECO:0000259" key="2">
    <source>
        <dbReference type="Pfam" id="PF00668"/>
    </source>
</evidence>
<feature type="non-terminal residue" evidence="3">
    <location>
        <position position="836"/>
    </location>
</feature>
<proteinExistence type="predicted"/>
<dbReference type="Gene3D" id="3.30.559.30">
    <property type="entry name" value="Nonribosomal peptide synthetase, condensation domain"/>
    <property type="match status" value="1"/>
</dbReference>
<feature type="domain" description="AMP-dependent synthetase/ligase" evidence="1">
    <location>
        <begin position="471"/>
        <end position="815"/>
    </location>
</feature>
<dbReference type="Proteomes" id="UP000251213">
    <property type="component" value="Unassembled WGS sequence"/>
</dbReference>
<dbReference type="FunFam" id="3.30.559.10:FF:000012">
    <property type="entry name" value="Non-ribosomal peptide synthetase"/>
    <property type="match status" value="1"/>
</dbReference>
<dbReference type="Gene3D" id="3.30.559.10">
    <property type="entry name" value="Chloramphenicol acetyltransferase-like domain"/>
    <property type="match status" value="1"/>
</dbReference>
<dbReference type="OrthoDB" id="9765680at2"/>
<dbReference type="AlphaFoldDB" id="A0A364K398"/>
<dbReference type="Gene3D" id="2.30.38.10">
    <property type="entry name" value="Luciferase, Domain 3"/>
    <property type="match status" value="1"/>
</dbReference>
<keyword evidence="4" id="KW-1185">Reference proteome</keyword>
<evidence type="ECO:0000259" key="1">
    <source>
        <dbReference type="Pfam" id="PF00501"/>
    </source>
</evidence>
<dbReference type="GO" id="GO:0008610">
    <property type="term" value="P:lipid biosynthetic process"/>
    <property type="evidence" value="ECO:0007669"/>
    <property type="project" value="UniProtKB-ARBA"/>
</dbReference>
<protein>
    <submittedName>
        <fullName evidence="3">Non-ribosomal peptide synthetase</fullName>
    </submittedName>
</protein>
<dbReference type="CDD" id="cd05930">
    <property type="entry name" value="A_NRPS"/>
    <property type="match status" value="1"/>
</dbReference>
<dbReference type="Pfam" id="PF00668">
    <property type="entry name" value="Condensation"/>
    <property type="match status" value="1"/>
</dbReference>
<sequence length="836" mass="95444">MQEAFKFPASFAQRRIWFLEQLQPGTPAYNVCSATLIEGALDVKSLFDSIREVVARHETLRTTFEDDQGSPVQVVWDSIDLPLQVEMISGNSIKERREIAHILAKEEQLLPFDLKRGPLFRVRLLKIDQEEHILLLSIHHIISDTWSIGVLHSEIEALYAAYTVGKESPLLELPIQYVDYSEWQREYLTSDLVQKQVNYWTRKLKDIPMLQLPTDRKRPNIPSFQGGKLSFRLPKDIRLELEQIGRKYDATLYMVLQTIFLILMQRYSQQQDLAVGTPIANRLRTELEGLIGFFVNMLVIRADLKDNPTFAEVLDQVRVNTGEAYQNQDLPFERLVEVLQPERKFGENPLFQVVFAFQNAPFQYLQLQGLHTSALALELMTTRFDIELHIWRSDEELEGMFLFNRDIFDTETIQRMNDHFKQLVDEVIKDTNQPIHQYPIITEWEKDWLLTHSVGQLSQGDRNICINQIIEQVATQQSTALAVSDGVQALNYQEMMERANQIARVLRQLGTKDGDRVLVCMRRSVDLVVSLLGVIQAGATYVPIDPDYPKKRISMIAEDAQATAVIVDSYGFNKIDGNVNLPILHVEKDRDTIDMQSKETMVTQIQPETPIYIIYTSGTTGKPNGVTVTHRALANLVTWHKEAFDLTEKDRCALIAGPAFDASAWEIWATLCTGASLHVVDDETRPNPSHLQKWFSEMGITVSFVPTPLAMEMLSEDWSEATPLRVMLTGGDRLTRYRPKHIPFRLVNNYGPTENTVVSTSGEVESEECETFGLGNPSIGRPIHHVQAYVLDSYNQLAPIGVWGELYVGGAGLASYWNRPELERERFIPNPWGEGR</sequence>
<accession>A0A364K398</accession>
<dbReference type="GO" id="GO:0044550">
    <property type="term" value="P:secondary metabolite biosynthetic process"/>
    <property type="evidence" value="ECO:0007669"/>
    <property type="project" value="TreeGrafter"/>
</dbReference>
<dbReference type="GO" id="GO:0005829">
    <property type="term" value="C:cytosol"/>
    <property type="evidence" value="ECO:0007669"/>
    <property type="project" value="TreeGrafter"/>
</dbReference>
<dbReference type="Pfam" id="PF00501">
    <property type="entry name" value="AMP-binding"/>
    <property type="match status" value="1"/>
</dbReference>
<evidence type="ECO:0000313" key="4">
    <source>
        <dbReference type="Proteomes" id="UP000251213"/>
    </source>
</evidence>